<dbReference type="AlphaFoldDB" id="A0A157F0P5"/>
<organism evidence="1 2">
    <name type="scientific">Enterobacter cloacae</name>
    <dbReference type="NCBI Taxonomy" id="550"/>
    <lineage>
        <taxon>Bacteria</taxon>
        <taxon>Pseudomonadati</taxon>
        <taxon>Pseudomonadota</taxon>
        <taxon>Gammaproteobacteria</taxon>
        <taxon>Enterobacterales</taxon>
        <taxon>Enterobacteriaceae</taxon>
        <taxon>Enterobacter</taxon>
        <taxon>Enterobacter cloacae complex</taxon>
    </lineage>
</organism>
<gene>
    <name evidence="1" type="ORF">SAMEA2273318_03605</name>
</gene>
<accession>A0A157F0P5</accession>
<evidence type="ECO:0000313" key="1">
    <source>
        <dbReference type="EMBL" id="CZV94835.1"/>
    </source>
</evidence>
<reference evidence="1 2" key="1">
    <citation type="submission" date="2016-03" db="EMBL/GenBank/DDBJ databases">
        <authorList>
            <consortium name="Pathogen Informatics"/>
        </authorList>
    </citation>
    <scope>NUCLEOTIDE SEQUENCE [LARGE SCALE GENOMIC DNA]</scope>
    <source>
        <strain evidence="2">e1252</strain>
    </source>
</reference>
<protein>
    <submittedName>
        <fullName evidence="1">Uncharacterized protein</fullName>
    </submittedName>
</protein>
<evidence type="ECO:0000313" key="2">
    <source>
        <dbReference type="Proteomes" id="UP000076008"/>
    </source>
</evidence>
<dbReference type="Proteomes" id="UP000076008">
    <property type="component" value="Unassembled WGS sequence"/>
</dbReference>
<sequence length="42" mass="4771">MNIFHFFTAVLSVKTGLLTFCEEASTVMQWFQCVLKISEQAA</sequence>
<dbReference type="EMBL" id="FJXR01000023">
    <property type="protein sequence ID" value="CZV94835.1"/>
    <property type="molecule type" value="Genomic_DNA"/>
</dbReference>
<proteinExistence type="predicted"/>
<name>A0A157F0P5_ENTCL</name>